<evidence type="ECO:0000313" key="6">
    <source>
        <dbReference type="EMBL" id="OAM99975.1"/>
    </source>
</evidence>
<dbReference type="InterPro" id="IPR029055">
    <property type="entry name" value="Ntn_hydrolases_N"/>
</dbReference>
<gene>
    <name evidence="6" type="ORF">AZ468_02305</name>
    <name evidence="5" type="ORF">OPW20_23065</name>
</gene>
<evidence type="ECO:0000313" key="8">
    <source>
        <dbReference type="Proteomes" id="UP001150001"/>
    </source>
</evidence>
<name>A0A178JDL4_9VIBR</name>
<reference evidence="5" key="2">
    <citation type="submission" date="2022-11" db="EMBL/GenBank/DDBJ databases">
        <title>Role of the vibriolysin VemA secreted by the emergent pathogen Vibrio europaeus in the colonization of Manila clam mucus.</title>
        <authorList>
            <person name="Martinez C."/>
            <person name="Rodriguez S."/>
            <person name="Vences A."/>
            <person name="Barja J.L."/>
            <person name="Toranzo A.E."/>
            <person name="Dubert J."/>
        </authorList>
    </citation>
    <scope>NUCLEOTIDE SEQUENCE</scope>
    <source>
        <strain evidence="5">3454</strain>
    </source>
</reference>
<evidence type="ECO:0000313" key="5">
    <source>
        <dbReference type="EMBL" id="MDC5742943.1"/>
    </source>
</evidence>
<keyword evidence="8" id="KW-1185">Reference proteome</keyword>
<keyword evidence="3" id="KW-0732">Signal</keyword>
<dbReference type="Proteomes" id="UP000094761">
    <property type="component" value="Unassembled WGS sequence"/>
</dbReference>
<reference evidence="6 7" key="1">
    <citation type="submission" date="2016-03" db="EMBL/GenBank/DDBJ databases">
        <title>Draft genome sequence of the Vibrio tubiashii subs. europaeus.</title>
        <authorList>
            <person name="Spinard E."/>
            <person name="Dubert J."/>
            <person name="Nelson D.R."/>
            <person name="Barja J.L."/>
        </authorList>
    </citation>
    <scope>NUCLEOTIDE SEQUENCE [LARGE SCALE GENOMIC DNA]</scope>
    <source>
        <strain evidence="7">PP-638</strain>
        <strain evidence="6">PP2-638</strain>
    </source>
</reference>
<dbReference type="RefSeq" id="WP_069665940.1">
    <property type="nucleotide sequence ID" value="NZ_JAPFIM010000008.1"/>
</dbReference>
<dbReference type="Proteomes" id="UP001150001">
    <property type="component" value="Unassembled WGS sequence"/>
</dbReference>
<evidence type="ECO:0000313" key="7">
    <source>
        <dbReference type="Proteomes" id="UP000094761"/>
    </source>
</evidence>
<dbReference type="GeneID" id="78074509"/>
<dbReference type="EMBL" id="LUAX01000001">
    <property type="protein sequence ID" value="OAM99975.1"/>
    <property type="molecule type" value="Genomic_DNA"/>
</dbReference>
<keyword evidence="2 5" id="KW-0378">Hydrolase</keyword>
<dbReference type="Gene3D" id="3.60.60.10">
    <property type="entry name" value="Penicillin V Acylase, Chain A"/>
    <property type="match status" value="1"/>
</dbReference>
<proteinExistence type="inferred from homology"/>
<dbReference type="GO" id="GO:0016787">
    <property type="term" value="F:hydrolase activity"/>
    <property type="evidence" value="ECO:0007669"/>
    <property type="project" value="UniProtKB-KW"/>
</dbReference>
<sequence>MKKQVLALALAATTMGTISGVAEACTRALYHSSALDTTMVTRSMDWEGYDQAVVRGVPRGTILDTRAPTVYGVDLNKSGVANQAYKSKHAMIEIASYDAEFVSEAINEHGLLGQVLYLNTDWQDEKTLEKGNKNIDGQQFMQYVVANAKNLDEVQAIIENTNIRDQKFGGVPGKYDAESTVDHLPGHYMFADNSGETILVEMVNGEKRFYRGTGSLNAISNNPTFETMVEMDKELLGEKRFPTTSIHAWDRRHRAQYALEELKNYEERFGIQNTKQLSSIMKGVASEFRSGYAKWDVAYDANFPSLWVTQVDLNNKTLKLDRWDTDQIETYDFAMFDVNGKEVVELGRNPNKLEDQPCTNINKNQPYCTN</sequence>
<dbReference type="EMBL" id="JAPFIT010000031">
    <property type="protein sequence ID" value="MDC5742943.1"/>
    <property type="molecule type" value="Genomic_DNA"/>
</dbReference>
<dbReference type="InterPro" id="IPR052193">
    <property type="entry name" value="Peptidase_C59"/>
</dbReference>
<feature type="domain" description="Choloylglycine hydrolase/NAAA C-terminal" evidence="4">
    <location>
        <begin position="25"/>
        <end position="229"/>
    </location>
</feature>
<feature type="signal peptide" evidence="3">
    <location>
        <begin position="1"/>
        <end position="24"/>
    </location>
</feature>
<protein>
    <submittedName>
        <fullName evidence="5">Linear amide C-N hydrolase</fullName>
    </submittedName>
</protein>
<dbReference type="OrthoDB" id="9794717at2"/>
<dbReference type="PANTHER" id="PTHR35527">
    <property type="entry name" value="CHOLOYLGLYCINE HYDROLASE"/>
    <property type="match status" value="1"/>
</dbReference>
<dbReference type="SUPFAM" id="SSF56235">
    <property type="entry name" value="N-terminal nucleophile aminohydrolases (Ntn hydrolases)"/>
    <property type="match status" value="1"/>
</dbReference>
<organism evidence="6 7">
    <name type="scientific">Vibrio europaeus</name>
    <dbReference type="NCBI Taxonomy" id="300876"/>
    <lineage>
        <taxon>Bacteria</taxon>
        <taxon>Pseudomonadati</taxon>
        <taxon>Pseudomonadota</taxon>
        <taxon>Gammaproteobacteria</taxon>
        <taxon>Vibrionales</taxon>
        <taxon>Vibrionaceae</taxon>
        <taxon>Vibrio</taxon>
        <taxon>Vibrio oreintalis group</taxon>
    </lineage>
</organism>
<evidence type="ECO:0000256" key="1">
    <source>
        <dbReference type="ARBA" id="ARBA00006625"/>
    </source>
</evidence>
<evidence type="ECO:0000259" key="4">
    <source>
        <dbReference type="Pfam" id="PF02275"/>
    </source>
</evidence>
<accession>A0A178JDL4</accession>
<dbReference type="Pfam" id="PF02275">
    <property type="entry name" value="CBAH"/>
    <property type="match status" value="1"/>
</dbReference>
<feature type="chain" id="PRO_5044550672" evidence="3">
    <location>
        <begin position="25"/>
        <end position="370"/>
    </location>
</feature>
<comment type="caution">
    <text evidence="6">The sequence shown here is derived from an EMBL/GenBank/DDBJ whole genome shotgun (WGS) entry which is preliminary data.</text>
</comment>
<evidence type="ECO:0000256" key="2">
    <source>
        <dbReference type="ARBA" id="ARBA00022801"/>
    </source>
</evidence>
<comment type="similarity">
    <text evidence="1">Belongs to the peptidase C59 family.</text>
</comment>
<dbReference type="PANTHER" id="PTHR35527:SF2">
    <property type="entry name" value="HYDROLASE"/>
    <property type="match status" value="1"/>
</dbReference>
<evidence type="ECO:0000256" key="3">
    <source>
        <dbReference type="SAM" id="SignalP"/>
    </source>
</evidence>
<dbReference type="InterPro" id="IPR029132">
    <property type="entry name" value="CBAH/NAAA_C"/>
</dbReference>
<dbReference type="AlphaFoldDB" id="A0A178JDL4"/>